<keyword evidence="2" id="KW-1185">Reference proteome</keyword>
<dbReference type="Proteomes" id="UP000619534">
    <property type="component" value="Unassembled WGS sequence"/>
</dbReference>
<protein>
    <submittedName>
        <fullName evidence="1">Uncharacterized protein</fullName>
    </submittedName>
</protein>
<dbReference type="RefSeq" id="WP_062446234.1">
    <property type="nucleotide sequence ID" value="NZ_BMCJ01000003.1"/>
</dbReference>
<gene>
    <name evidence="1" type="ORF">GCM10007216_18300</name>
</gene>
<sequence>MKIKLVLAFLLGVLLTIGVTSWMNIDIGPEDKAISQVVDDSSVKDKRISNIADEAADKISQRESYLSWYENTAASLLGDIGELNILVGSAVEGDPAQYYDAYNDYAYSLVNKCRSLYLKEAPEDKDLLKIHELLLEGAEELDSYFGGKSLEDSIDSYNQFGIVIYMHTMEKSFDEYKLVTGKEIVSPLD</sequence>
<evidence type="ECO:0000313" key="1">
    <source>
        <dbReference type="EMBL" id="GGC87895.1"/>
    </source>
</evidence>
<comment type="caution">
    <text evidence="1">The sequence shown here is derived from an EMBL/GenBank/DDBJ whole genome shotgun (WGS) entry which is preliminary data.</text>
</comment>
<dbReference type="EMBL" id="BMCJ01000003">
    <property type="protein sequence ID" value="GGC87895.1"/>
    <property type="molecule type" value="Genomic_DNA"/>
</dbReference>
<evidence type="ECO:0000313" key="2">
    <source>
        <dbReference type="Proteomes" id="UP000619534"/>
    </source>
</evidence>
<organism evidence="1 2">
    <name type="scientific">Thalassobacillus devorans</name>
    <dbReference type="NCBI Taxonomy" id="279813"/>
    <lineage>
        <taxon>Bacteria</taxon>
        <taxon>Bacillati</taxon>
        <taxon>Bacillota</taxon>
        <taxon>Bacilli</taxon>
        <taxon>Bacillales</taxon>
        <taxon>Bacillaceae</taxon>
        <taxon>Thalassobacillus</taxon>
    </lineage>
</organism>
<proteinExistence type="predicted"/>
<accession>A0ABQ1P2X6</accession>
<reference evidence="2" key="1">
    <citation type="journal article" date="2019" name="Int. J. Syst. Evol. Microbiol.">
        <title>The Global Catalogue of Microorganisms (GCM) 10K type strain sequencing project: providing services to taxonomists for standard genome sequencing and annotation.</title>
        <authorList>
            <consortium name="The Broad Institute Genomics Platform"/>
            <consortium name="The Broad Institute Genome Sequencing Center for Infectious Disease"/>
            <person name="Wu L."/>
            <person name="Ma J."/>
        </authorList>
    </citation>
    <scope>NUCLEOTIDE SEQUENCE [LARGE SCALE GENOMIC DNA]</scope>
    <source>
        <strain evidence="2">CCM 7282</strain>
    </source>
</reference>
<name>A0ABQ1P2X6_9BACI</name>